<dbReference type="AlphaFoldDB" id="A0A9N8VX85"/>
<sequence>MPNYAANTINVATTNFTFVGSPTPDYSMMSLGYDCDPESNTNISPKIEDGMNQNDSDHAESNTNMFSSTSPSTLDFDFDYPVLINVHISSPKIEDGVNQTDFFF</sequence>
<protein>
    <submittedName>
        <fullName evidence="2">23_t:CDS:1</fullName>
    </submittedName>
</protein>
<evidence type="ECO:0000256" key="1">
    <source>
        <dbReference type="SAM" id="MobiDB-lite"/>
    </source>
</evidence>
<comment type="caution">
    <text evidence="2">The sequence shown here is derived from an EMBL/GenBank/DDBJ whole genome shotgun (WGS) entry which is preliminary data.</text>
</comment>
<dbReference type="EMBL" id="CAJVPL010000196">
    <property type="protein sequence ID" value="CAG8463514.1"/>
    <property type="molecule type" value="Genomic_DNA"/>
</dbReference>
<gene>
    <name evidence="2" type="ORF">AGERDE_LOCUS2376</name>
</gene>
<name>A0A9N8VX85_9GLOM</name>
<evidence type="ECO:0000313" key="3">
    <source>
        <dbReference type="Proteomes" id="UP000789831"/>
    </source>
</evidence>
<reference evidence="2" key="1">
    <citation type="submission" date="2021-06" db="EMBL/GenBank/DDBJ databases">
        <authorList>
            <person name="Kallberg Y."/>
            <person name="Tangrot J."/>
            <person name="Rosling A."/>
        </authorList>
    </citation>
    <scope>NUCLEOTIDE SEQUENCE</scope>
    <source>
        <strain evidence="2">MT106</strain>
    </source>
</reference>
<proteinExistence type="predicted"/>
<feature type="region of interest" description="Disordered" evidence="1">
    <location>
        <begin position="48"/>
        <end position="68"/>
    </location>
</feature>
<evidence type="ECO:0000313" key="2">
    <source>
        <dbReference type="EMBL" id="CAG8463514.1"/>
    </source>
</evidence>
<dbReference type="Proteomes" id="UP000789831">
    <property type="component" value="Unassembled WGS sequence"/>
</dbReference>
<accession>A0A9N8VX85</accession>
<keyword evidence="3" id="KW-1185">Reference proteome</keyword>
<organism evidence="2 3">
    <name type="scientific">Ambispora gerdemannii</name>
    <dbReference type="NCBI Taxonomy" id="144530"/>
    <lineage>
        <taxon>Eukaryota</taxon>
        <taxon>Fungi</taxon>
        <taxon>Fungi incertae sedis</taxon>
        <taxon>Mucoromycota</taxon>
        <taxon>Glomeromycotina</taxon>
        <taxon>Glomeromycetes</taxon>
        <taxon>Archaeosporales</taxon>
        <taxon>Ambisporaceae</taxon>
        <taxon>Ambispora</taxon>
    </lineage>
</organism>